<dbReference type="HAMAP" id="MF_00636">
    <property type="entry name" value="RapZ_like"/>
    <property type="match status" value="1"/>
</dbReference>
<dbReference type="PANTHER" id="PTHR30448">
    <property type="entry name" value="RNASE ADAPTER PROTEIN RAPZ"/>
    <property type="match status" value="1"/>
</dbReference>
<proteinExistence type="inferred from homology"/>
<feature type="binding site" evidence="4">
    <location>
        <begin position="8"/>
        <end position="15"/>
    </location>
    <ligand>
        <name>ATP</name>
        <dbReference type="ChEBI" id="CHEBI:30616"/>
    </ligand>
</feature>
<dbReference type="InterPro" id="IPR053931">
    <property type="entry name" value="RapZ_C"/>
</dbReference>
<dbReference type="Pfam" id="PF03668">
    <property type="entry name" value="RapZ-like_N"/>
    <property type="match status" value="1"/>
</dbReference>
<evidence type="ECO:0000313" key="8">
    <source>
        <dbReference type="Proteomes" id="UP000783588"/>
    </source>
</evidence>
<dbReference type="EMBL" id="JAHLQI010000011">
    <property type="protein sequence ID" value="MBU5491563.1"/>
    <property type="molecule type" value="Genomic_DNA"/>
</dbReference>
<reference evidence="7 8" key="1">
    <citation type="submission" date="2021-06" db="EMBL/GenBank/DDBJ databases">
        <authorList>
            <person name="Sun Q."/>
            <person name="Li D."/>
        </authorList>
    </citation>
    <scope>NUCLEOTIDE SEQUENCE [LARGE SCALE GENOMIC DNA]</scope>
    <source>
        <strain evidence="7 8">MSJd-7</strain>
    </source>
</reference>
<protein>
    <submittedName>
        <fullName evidence="7">RNase adapter RapZ</fullName>
    </submittedName>
</protein>
<keyword evidence="8" id="KW-1185">Reference proteome</keyword>
<evidence type="ECO:0000313" key="7">
    <source>
        <dbReference type="EMBL" id="MBU5491563.1"/>
    </source>
</evidence>
<evidence type="ECO:0000256" key="3">
    <source>
        <dbReference type="ARBA" id="ARBA00023134"/>
    </source>
</evidence>
<name>A0ABS6EVK0_9FIRM</name>
<dbReference type="Proteomes" id="UP000783588">
    <property type="component" value="Unassembled WGS sequence"/>
</dbReference>
<keyword evidence="3 4" id="KW-0342">GTP-binding</keyword>
<evidence type="ECO:0000259" key="5">
    <source>
        <dbReference type="Pfam" id="PF03668"/>
    </source>
</evidence>
<keyword evidence="2 4" id="KW-0067">ATP-binding</keyword>
<comment type="caution">
    <text evidence="7">The sequence shown here is derived from an EMBL/GenBank/DDBJ whole genome shotgun (WGS) entry which is preliminary data.</text>
</comment>
<feature type="domain" description="RapZ-like N-terminal" evidence="5">
    <location>
        <begin position="1"/>
        <end position="158"/>
    </location>
</feature>
<evidence type="ECO:0000256" key="1">
    <source>
        <dbReference type="ARBA" id="ARBA00022741"/>
    </source>
</evidence>
<dbReference type="NCBIfam" id="NF003828">
    <property type="entry name" value="PRK05416.1"/>
    <property type="match status" value="1"/>
</dbReference>
<keyword evidence="1 4" id="KW-0547">Nucleotide-binding</keyword>
<feature type="binding site" evidence="4">
    <location>
        <begin position="60"/>
        <end position="63"/>
    </location>
    <ligand>
        <name>GTP</name>
        <dbReference type="ChEBI" id="CHEBI:37565"/>
    </ligand>
</feature>
<sequence>MNFYIISGMSGSGKSRAMATLEDLGYYCVDNMPVALIPAFAEICMAATGGKYERVALAVDVRAGKDIAHLQAACDQIKNIGCEYKIIYLETSTPILINRYKATRRKHPLMVDGVTMVDAIERERELLSSVRMRADFVVDTTRLEVSQLRETIISLVTGRKEGGLLRVNVVSFGFKYGIPADADLVFDVRFLPNPYYEISLREKNGQDPGVRNYVFCDGTADRYLDYLFPLLDFLIPQYTKEGKAVLTIGIGCTGGRHRSVAIAEAVNQHLLDNKVMTTATHRDSQKG</sequence>
<accession>A0ABS6EVK0</accession>
<organism evidence="7 8">
    <name type="scientific">Butyricicoccus intestinisimiae</name>
    <dbReference type="NCBI Taxonomy" id="2841509"/>
    <lineage>
        <taxon>Bacteria</taxon>
        <taxon>Bacillati</taxon>
        <taxon>Bacillota</taxon>
        <taxon>Clostridia</taxon>
        <taxon>Eubacteriales</taxon>
        <taxon>Butyricicoccaceae</taxon>
        <taxon>Butyricicoccus</taxon>
    </lineage>
</organism>
<feature type="domain" description="RapZ C-terminal" evidence="6">
    <location>
        <begin position="166"/>
        <end position="284"/>
    </location>
</feature>
<dbReference type="InterPro" id="IPR053930">
    <property type="entry name" value="RapZ-like_N"/>
</dbReference>
<evidence type="ECO:0000256" key="2">
    <source>
        <dbReference type="ARBA" id="ARBA00022840"/>
    </source>
</evidence>
<evidence type="ECO:0000256" key="4">
    <source>
        <dbReference type="HAMAP-Rule" id="MF_00636"/>
    </source>
</evidence>
<dbReference type="RefSeq" id="WP_216471305.1">
    <property type="nucleotide sequence ID" value="NZ_JAHLQI010000011.1"/>
</dbReference>
<dbReference type="InterPro" id="IPR005337">
    <property type="entry name" value="RapZ-like"/>
</dbReference>
<gene>
    <name evidence="7" type="primary">rapZ</name>
    <name evidence="7" type="ORF">KQI75_13210</name>
</gene>
<dbReference type="PIRSF" id="PIRSF005052">
    <property type="entry name" value="P-loopkin"/>
    <property type="match status" value="1"/>
</dbReference>
<dbReference type="Pfam" id="PF22740">
    <property type="entry name" value="PapZ_C"/>
    <property type="match status" value="1"/>
</dbReference>
<evidence type="ECO:0000259" key="6">
    <source>
        <dbReference type="Pfam" id="PF22740"/>
    </source>
</evidence>
<dbReference type="PANTHER" id="PTHR30448:SF0">
    <property type="entry name" value="RNASE ADAPTER PROTEIN RAPZ"/>
    <property type="match status" value="1"/>
</dbReference>